<dbReference type="EMBL" id="JXXN02006660">
    <property type="protein sequence ID" value="THD19343.1"/>
    <property type="molecule type" value="Genomic_DNA"/>
</dbReference>
<accession>A0A4E0QWG7</accession>
<evidence type="ECO:0000256" key="1">
    <source>
        <dbReference type="SAM" id="SignalP"/>
    </source>
</evidence>
<evidence type="ECO:0000313" key="2">
    <source>
        <dbReference type="EMBL" id="THD19343.1"/>
    </source>
</evidence>
<comment type="caution">
    <text evidence="2">The sequence shown here is derived from an EMBL/GenBank/DDBJ whole genome shotgun (WGS) entry which is preliminary data.</text>
</comment>
<sequence>MSYLVFALALCFPHGLAGGDPITTVSIWPLRVFPVELGETVTWKVTPKRGAEYHSDAVISVDVGNQRAYRVQKTSCVGPFEMYFKCAHLPQNEIEINFTPIAEHYGQEILITYYQDLDSLWSLKGLVLLRDRVQPLIWTPHLYSEELLPTFNQ</sequence>
<keyword evidence="3" id="KW-1185">Reference proteome</keyword>
<keyword evidence="1" id="KW-0732">Signal</keyword>
<gene>
    <name evidence="2" type="ORF">D915_009847</name>
</gene>
<name>A0A4E0QWG7_FASHE</name>
<dbReference type="Proteomes" id="UP000230066">
    <property type="component" value="Unassembled WGS sequence"/>
</dbReference>
<dbReference type="AlphaFoldDB" id="A0A4E0QWG7"/>
<evidence type="ECO:0000313" key="3">
    <source>
        <dbReference type="Proteomes" id="UP000230066"/>
    </source>
</evidence>
<proteinExistence type="predicted"/>
<reference evidence="2" key="1">
    <citation type="submission" date="2019-03" db="EMBL/GenBank/DDBJ databases">
        <title>Improved annotation for the trematode Fasciola hepatica.</title>
        <authorList>
            <person name="Choi Y.-J."/>
            <person name="Martin J."/>
            <person name="Mitreva M."/>
        </authorList>
    </citation>
    <scope>NUCLEOTIDE SEQUENCE [LARGE SCALE GENOMIC DNA]</scope>
</reference>
<feature type="chain" id="PRO_5020033169" evidence="1">
    <location>
        <begin position="20"/>
        <end position="153"/>
    </location>
</feature>
<protein>
    <submittedName>
        <fullName evidence="2">Uncharacterized protein</fullName>
    </submittedName>
</protein>
<organism evidence="2 3">
    <name type="scientific">Fasciola hepatica</name>
    <name type="common">Liver fluke</name>
    <dbReference type="NCBI Taxonomy" id="6192"/>
    <lineage>
        <taxon>Eukaryota</taxon>
        <taxon>Metazoa</taxon>
        <taxon>Spiralia</taxon>
        <taxon>Lophotrochozoa</taxon>
        <taxon>Platyhelminthes</taxon>
        <taxon>Trematoda</taxon>
        <taxon>Digenea</taxon>
        <taxon>Plagiorchiida</taxon>
        <taxon>Echinostomata</taxon>
        <taxon>Echinostomatoidea</taxon>
        <taxon>Fasciolidae</taxon>
        <taxon>Fasciola</taxon>
    </lineage>
</organism>
<feature type="signal peptide" evidence="1">
    <location>
        <begin position="1"/>
        <end position="19"/>
    </location>
</feature>